<dbReference type="PROSITE" id="PS00156">
    <property type="entry name" value="OMPDECASE"/>
    <property type="match status" value="1"/>
</dbReference>
<feature type="domain" description="Orotidine 5'-phosphate decarboxylase" evidence="11">
    <location>
        <begin position="17"/>
        <end position="241"/>
    </location>
</feature>
<dbReference type="SUPFAM" id="SSF51366">
    <property type="entry name" value="Ribulose-phoshate binding barrel"/>
    <property type="match status" value="1"/>
</dbReference>
<dbReference type="SMART" id="SM00934">
    <property type="entry name" value="OMPdecase"/>
    <property type="match status" value="1"/>
</dbReference>
<proteinExistence type="inferred from homology"/>
<comment type="caution">
    <text evidence="12">The sequence shown here is derived from an EMBL/GenBank/DDBJ whole genome shotgun (WGS) entry which is preliminary data.</text>
</comment>
<dbReference type="NCBIfam" id="TIGR02127">
    <property type="entry name" value="pyrF_sub2"/>
    <property type="match status" value="1"/>
</dbReference>
<dbReference type="InterPro" id="IPR007523">
    <property type="entry name" value="NDUFAF3/AAMDC"/>
</dbReference>
<dbReference type="InterPro" id="IPR011060">
    <property type="entry name" value="RibuloseP-bd_barrel"/>
</dbReference>
<evidence type="ECO:0000256" key="5">
    <source>
        <dbReference type="ARBA" id="ARBA00022793"/>
    </source>
</evidence>
<evidence type="ECO:0000259" key="11">
    <source>
        <dbReference type="SMART" id="SM00934"/>
    </source>
</evidence>
<dbReference type="InterPro" id="IPR001754">
    <property type="entry name" value="OMPdeCOase_dom"/>
</dbReference>
<comment type="catalytic activity">
    <reaction evidence="10">
        <text>orotidine 5'-phosphate + H(+) = UMP + CO2</text>
        <dbReference type="Rhea" id="RHEA:11596"/>
        <dbReference type="ChEBI" id="CHEBI:15378"/>
        <dbReference type="ChEBI" id="CHEBI:16526"/>
        <dbReference type="ChEBI" id="CHEBI:57538"/>
        <dbReference type="ChEBI" id="CHEBI:57865"/>
        <dbReference type="EC" id="4.1.1.23"/>
    </reaction>
</comment>
<sequence length="356" mass="38979">MSFIQNLTHAWQRTDSLLCIGLDPEPARFPAPFTGSSDKIFEFCRTIVDASATYACAFKPQIAYFAAHRAEAQLEQLIAYIHAEYPGLPVILDAKRGDIGSTAEQYAREAFERYQADAVTVNPYMGFDSLEPYFAYQDKGVIVLCRTSNPGGSDLQFLESNGRPLYQIVAEYASQKWNTNGQIGLVVGATFPNEIATVRQIVGDMPLLIPGIGAQGGDIAATIKAGRTAQGLDPSSVHNTITAYGAGYVEINRERYTHSVLVRPKTPVQTWPVSSFSALSNEHFSMLTTAAPTEEIEIVIFGSGAQLRFPSAEFIRTLTARRIGVETMDLYAACRTYNILVAEGRQVVAALLIEMI</sequence>
<evidence type="ECO:0000256" key="4">
    <source>
        <dbReference type="ARBA" id="ARBA00021923"/>
    </source>
</evidence>
<keyword evidence="6" id="KW-0665">Pyrimidine biosynthesis</keyword>
<evidence type="ECO:0000256" key="7">
    <source>
        <dbReference type="ARBA" id="ARBA00023239"/>
    </source>
</evidence>
<gene>
    <name evidence="12" type="ORF">BGZ96_002970</name>
</gene>
<dbReference type="Pfam" id="PF04430">
    <property type="entry name" value="DUF498"/>
    <property type="match status" value="1"/>
</dbReference>
<dbReference type="Gene3D" id="3.40.1230.10">
    <property type="entry name" value="MTH938-like"/>
    <property type="match status" value="1"/>
</dbReference>
<keyword evidence="13" id="KW-1185">Reference proteome</keyword>
<dbReference type="Proteomes" id="UP001194696">
    <property type="component" value="Unassembled WGS sequence"/>
</dbReference>
<dbReference type="InterPro" id="IPR011995">
    <property type="entry name" value="OMPdecase_type-2"/>
</dbReference>
<evidence type="ECO:0000256" key="2">
    <source>
        <dbReference type="ARBA" id="ARBA00008847"/>
    </source>
</evidence>
<evidence type="ECO:0000256" key="6">
    <source>
        <dbReference type="ARBA" id="ARBA00022975"/>
    </source>
</evidence>
<evidence type="ECO:0000256" key="8">
    <source>
        <dbReference type="ARBA" id="ARBA00031744"/>
    </source>
</evidence>
<dbReference type="Gene3D" id="3.20.20.70">
    <property type="entry name" value="Aldolase class I"/>
    <property type="match status" value="1"/>
</dbReference>
<evidence type="ECO:0000256" key="3">
    <source>
        <dbReference type="ARBA" id="ARBA00012321"/>
    </source>
</evidence>
<dbReference type="CDD" id="cd04725">
    <property type="entry name" value="OMP_decarboxylase_like"/>
    <property type="match status" value="1"/>
</dbReference>
<dbReference type="InterPro" id="IPR013785">
    <property type="entry name" value="Aldolase_TIM"/>
</dbReference>
<organism evidence="12 13">
    <name type="scientific">Linnemannia gamsii</name>
    <dbReference type="NCBI Taxonomy" id="64522"/>
    <lineage>
        <taxon>Eukaryota</taxon>
        <taxon>Fungi</taxon>
        <taxon>Fungi incertae sedis</taxon>
        <taxon>Mucoromycota</taxon>
        <taxon>Mortierellomycotina</taxon>
        <taxon>Mortierellomycetes</taxon>
        <taxon>Mortierellales</taxon>
        <taxon>Mortierellaceae</taxon>
        <taxon>Linnemannia</taxon>
    </lineage>
</organism>
<dbReference type="InterPro" id="IPR036748">
    <property type="entry name" value="MTH938-like_sf"/>
</dbReference>
<dbReference type="InterPro" id="IPR018089">
    <property type="entry name" value="OMPdecase_AS"/>
</dbReference>
<dbReference type="CDD" id="cd05560">
    <property type="entry name" value="Xcc1710_like"/>
    <property type="match status" value="1"/>
</dbReference>
<dbReference type="SUPFAM" id="SSF64076">
    <property type="entry name" value="MTH938-like"/>
    <property type="match status" value="1"/>
</dbReference>
<evidence type="ECO:0000256" key="10">
    <source>
        <dbReference type="ARBA" id="ARBA00049157"/>
    </source>
</evidence>
<dbReference type="EMBL" id="JAAAIM010000016">
    <property type="protein sequence ID" value="KAG0298076.1"/>
    <property type="molecule type" value="Genomic_DNA"/>
</dbReference>
<name>A0ABQ7KFB0_9FUNG</name>
<comment type="pathway">
    <text evidence="1">Pyrimidine metabolism; UMP biosynthesis via de novo pathway; UMP from orotate: step 2/2.</text>
</comment>
<dbReference type="HAMAP" id="MF_01215">
    <property type="entry name" value="OMPdecase_type2"/>
    <property type="match status" value="1"/>
</dbReference>
<protein>
    <recommendedName>
        <fullName evidence="4">Orotidine 5'-phosphate decarboxylase</fullName>
        <ecNumber evidence="3">4.1.1.23</ecNumber>
    </recommendedName>
    <alternativeName>
        <fullName evidence="9">OMP decarboxylase</fullName>
    </alternativeName>
    <alternativeName>
        <fullName evidence="8">Uridine 5'-monophosphate synthase</fullName>
    </alternativeName>
</protein>
<accession>A0ABQ7KFB0</accession>
<evidence type="ECO:0000256" key="9">
    <source>
        <dbReference type="ARBA" id="ARBA00033428"/>
    </source>
</evidence>
<dbReference type="Pfam" id="PF00215">
    <property type="entry name" value="OMPdecase"/>
    <property type="match status" value="1"/>
</dbReference>
<keyword evidence="5" id="KW-0210">Decarboxylase</keyword>
<reference evidence="12 13" key="1">
    <citation type="journal article" date="2020" name="Fungal Divers.">
        <title>Resolving the Mortierellaceae phylogeny through synthesis of multi-gene phylogenetics and phylogenomics.</title>
        <authorList>
            <person name="Vandepol N."/>
            <person name="Liber J."/>
            <person name="Desiro A."/>
            <person name="Na H."/>
            <person name="Kennedy M."/>
            <person name="Barry K."/>
            <person name="Grigoriev I.V."/>
            <person name="Miller A.N."/>
            <person name="O'Donnell K."/>
            <person name="Stajich J.E."/>
            <person name="Bonito G."/>
        </authorList>
    </citation>
    <scope>NUCLEOTIDE SEQUENCE [LARGE SCALE GENOMIC DNA]</scope>
    <source>
        <strain evidence="12 13">AD045</strain>
    </source>
</reference>
<keyword evidence="7" id="KW-0456">Lyase</keyword>
<dbReference type="PANTHER" id="PTHR43375">
    <property type="entry name" value="OROTIDINE 5'-PHOSPHATE DECARBOXYLASE"/>
    <property type="match status" value="1"/>
</dbReference>
<dbReference type="EC" id="4.1.1.23" evidence="3"/>
<comment type="similarity">
    <text evidence="2">Belongs to the OMP decarboxylase family. Type 2 subfamily.</text>
</comment>
<dbReference type="PANTHER" id="PTHR43375:SF1">
    <property type="entry name" value="OROTIDINE 5'-PHOSPHATE DECARBOXYLASE"/>
    <property type="match status" value="1"/>
</dbReference>
<evidence type="ECO:0000256" key="1">
    <source>
        <dbReference type="ARBA" id="ARBA00004861"/>
    </source>
</evidence>
<evidence type="ECO:0000313" key="12">
    <source>
        <dbReference type="EMBL" id="KAG0298076.1"/>
    </source>
</evidence>
<evidence type="ECO:0000313" key="13">
    <source>
        <dbReference type="Proteomes" id="UP001194696"/>
    </source>
</evidence>